<dbReference type="FunFam" id="2.40.33.10:FF:000001">
    <property type="entry name" value="Pyruvate kinase"/>
    <property type="match status" value="1"/>
</dbReference>
<dbReference type="SUPFAM" id="SSF51621">
    <property type="entry name" value="Phosphoenolpyruvate/pyruvate domain"/>
    <property type="match status" value="1"/>
</dbReference>
<dbReference type="FunFam" id="3.20.20.60:FF:000001">
    <property type="entry name" value="Pyruvate kinase"/>
    <property type="match status" value="1"/>
</dbReference>
<comment type="similarity">
    <text evidence="5 18">Belongs to the pyruvate kinase family.</text>
</comment>
<dbReference type="Proteomes" id="UP000189137">
    <property type="component" value="Unassembled WGS sequence"/>
</dbReference>
<dbReference type="InterPro" id="IPR040442">
    <property type="entry name" value="Pyrv_kinase-like_dom_sf"/>
</dbReference>
<evidence type="ECO:0000313" key="23">
    <source>
        <dbReference type="EMBL" id="CDS89841.1"/>
    </source>
</evidence>
<dbReference type="InterPro" id="IPR015813">
    <property type="entry name" value="Pyrv/PenolPyrv_kinase-like_dom"/>
</dbReference>
<dbReference type="NCBIfam" id="NF004978">
    <property type="entry name" value="PRK06354.1"/>
    <property type="match status" value="1"/>
</dbReference>
<dbReference type="Gene3D" id="3.20.20.60">
    <property type="entry name" value="Phosphoenolpyruvate-binding domains"/>
    <property type="match status" value="1"/>
</dbReference>
<evidence type="ECO:0000256" key="11">
    <source>
        <dbReference type="ARBA" id="ARBA00022777"/>
    </source>
</evidence>
<keyword evidence="8 18" id="KW-0808">Transferase</keyword>
<evidence type="ECO:0000313" key="26">
    <source>
        <dbReference type="EMBL" id="SJT17065.1"/>
    </source>
</evidence>
<keyword evidence="10" id="KW-0547">Nucleotide-binding</keyword>
<dbReference type="InterPro" id="IPR036637">
    <property type="entry name" value="Phosphohistidine_dom_sf"/>
</dbReference>
<dbReference type="UniPathway" id="UPA00109">
    <property type="reaction ID" value="UER00188"/>
</dbReference>
<dbReference type="NCBIfam" id="NF004491">
    <property type="entry name" value="PRK05826.1"/>
    <property type="match status" value="1"/>
</dbReference>
<keyword evidence="15 18" id="KW-0324">Glycolysis</keyword>
<evidence type="ECO:0000256" key="12">
    <source>
        <dbReference type="ARBA" id="ARBA00022840"/>
    </source>
</evidence>
<dbReference type="EMBL" id="DAEPXK010000012">
    <property type="protein sequence ID" value="HBH1542078.1"/>
    <property type="molecule type" value="Genomic_DNA"/>
</dbReference>
<proteinExistence type="inferred from homology"/>
<evidence type="ECO:0000256" key="15">
    <source>
        <dbReference type="ARBA" id="ARBA00023152"/>
    </source>
</evidence>
<dbReference type="EC" id="2.7.1.40" evidence="6 17"/>
<feature type="domain" description="Pyruvate kinase C-terminal" evidence="21">
    <location>
        <begin position="359"/>
        <end position="472"/>
    </location>
</feature>
<dbReference type="GO" id="GO:0006950">
    <property type="term" value="P:response to stress"/>
    <property type="evidence" value="ECO:0007669"/>
    <property type="project" value="UniProtKB-ARBA"/>
</dbReference>
<evidence type="ECO:0000313" key="22">
    <source>
        <dbReference type="EMBL" id="CDS89640.1"/>
    </source>
</evidence>
<evidence type="ECO:0000256" key="8">
    <source>
        <dbReference type="ARBA" id="ARBA00022679"/>
    </source>
</evidence>
<dbReference type="NCBIfam" id="TIGR01064">
    <property type="entry name" value="pyruv_kin"/>
    <property type="match status" value="1"/>
</dbReference>
<evidence type="ECO:0000256" key="5">
    <source>
        <dbReference type="ARBA" id="ARBA00008663"/>
    </source>
</evidence>
<feature type="domain" description="PEP-utilising enzyme mobile" evidence="20">
    <location>
        <begin position="505"/>
        <end position="576"/>
    </location>
</feature>
<evidence type="ECO:0000256" key="2">
    <source>
        <dbReference type="ARBA" id="ARBA00001958"/>
    </source>
</evidence>
<evidence type="ECO:0000256" key="1">
    <source>
        <dbReference type="ARBA" id="ARBA00001946"/>
    </source>
</evidence>
<evidence type="ECO:0000256" key="10">
    <source>
        <dbReference type="ARBA" id="ARBA00022741"/>
    </source>
</evidence>
<comment type="similarity">
    <text evidence="4">In the C-terminal section; belongs to the PEP-utilizing enzyme family.</text>
</comment>
<dbReference type="EMBL" id="LK932415">
    <property type="protein sequence ID" value="CDS89841.1"/>
    <property type="molecule type" value="Genomic_DNA"/>
</dbReference>
<keyword evidence="9" id="KW-0479">Metal-binding</keyword>
<reference evidence="26 27" key="2">
    <citation type="submission" date="2017-02" db="EMBL/GenBank/DDBJ databases">
        <authorList>
            <consortium name="Pathogen Informatics"/>
        </authorList>
    </citation>
    <scope>NUCLEOTIDE SEQUENCE [LARGE SCALE GENOMIC DNA]</scope>
    <source>
        <strain evidence="26 27">VRECD0157</strain>
    </source>
</reference>
<evidence type="ECO:0000259" key="20">
    <source>
        <dbReference type="Pfam" id="PF00391"/>
    </source>
</evidence>
<dbReference type="SUPFAM" id="SSF50800">
    <property type="entry name" value="PK beta-barrel domain-like"/>
    <property type="match status" value="1"/>
</dbReference>
<evidence type="ECO:0000313" key="24">
    <source>
        <dbReference type="EMBL" id="CDT58073.1"/>
    </source>
</evidence>
<reference evidence="25" key="4">
    <citation type="submission" date="2021-06" db="EMBL/GenBank/DDBJ databases">
        <authorList>
            <consortium name="NCBI Pathogen Detection Project"/>
        </authorList>
    </citation>
    <scope>NUCLEOTIDE SEQUENCE</scope>
    <source>
        <strain evidence="25">HN1000</strain>
    </source>
</reference>
<comment type="catalytic activity">
    <reaction evidence="18">
        <text>pyruvate + ATP = phosphoenolpyruvate + ADP + H(+)</text>
        <dbReference type="Rhea" id="RHEA:18157"/>
        <dbReference type="ChEBI" id="CHEBI:15361"/>
        <dbReference type="ChEBI" id="CHEBI:15378"/>
        <dbReference type="ChEBI" id="CHEBI:30616"/>
        <dbReference type="ChEBI" id="CHEBI:58702"/>
        <dbReference type="ChEBI" id="CHEBI:456216"/>
        <dbReference type="EC" id="2.7.1.40"/>
    </reaction>
</comment>
<dbReference type="RefSeq" id="WP_003436250.1">
    <property type="nucleotide sequence ID" value="NZ_AP031492.1"/>
</dbReference>
<gene>
    <name evidence="24" type="primary">pyk</name>
    <name evidence="24" type="ORF">BN1095_580029</name>
    <name evidence="22" type="ORF">BN1096_750005</name>
    <name evidence="23" type="ORF">BN1097_750005</name>
    <name evidence="25" type="ORF">KRM00_001556</name>
    <name evidence="26" type="ORF">SAMEA3375112_03866</name>
</gene>
<reference evidence="24" key="1">
    <citation type="submission" date="2014-07" db="EMBL/GenBank/DDBJ databases">
        <authorList>
            <person name="Monot Marc"/>
        </authorList>
    </citation>
    <scope>NUCLEOTIDE SEQUENCE</scope>
    <source>
        <strain evidence="24">7032989</strain>
        <strain evidence="23">7032994</strain>
    </source>
</reference>
<dbReference type="InterPro" id="IPR018209">
    <property type="entry name" value="Pyrv_Knase_AS"/>
</dbReference>
<dbReference type="SUPFAM" id="SSF52009">
    <property type="entry name" value="Phosphohistidine domain"/>
    <property type="match status" value="1"/>
</dbReference>
<evidence type="ECO:0000313" key="27">
    <source>
        <dbReference type="Proteomes" id="UP000189137"/>
    </source>
</evidence>
<keyword evidence="13 18" id="KW-0460">Magnesium</keyword>
<keyword evidence="16 24" id="KW-0670">Pyruvate</keyword>
<dbReference type="SUPFAM" id="SSF52935">
    <property type="entry name" value="PK C-terminal domain-like"/>
    <property type="match status" value="1"/>
</dbReference>
<dbReference type="Gene3D" id="3.50.30.10">
    <property type="entry name" value="Phosphohistidine domain"/>
    <property type="match status" value="1"/>
</dbReference>
<name>A0A069AWX9_CLODI</name>
<dbReference type="Proteomes" id="UP000878956">
    <property type="component" value="Unassembled WGS sequence"/>
</dbReference>
<reference evidence="25" key="3">
    <citation type="journal article" date="2018" name="Genome Biol.">
        <title>SKESA: strategic k-mer extension for scrupulous assemblies.</title>
        <authorList>
            <person name="Souvorov A."/>
            <person name="Agarwala R."/>
            <person name="Lipman D.J."/>
        </authorList>
    </citation>
    <scope>NUCLEOTIDE SEQUENCE</scope>
    <source>
        <strain evidence="25">HN1000</strain>
    </source>
</reference>
<dbReference type="GO" id="GO:0005524">
    <property type="term" value="F:ATP binding"/>
    <property type="evidence" value="ECO:0007669"/>
    <property type="project" value="UniProtKB-KW"/>
</dbReference>
<dbReference type="InterPro" id="IPR036918">
    <property type="entry name" value="Pyrv_Knase_C_sf"/>
</dbReference>
<dbReference type="PROSITE" id="PS00110">
    <property type="entry name" value="PYRUVATE_KINASE"/>
    <property type="match status" value="1"/>
</dbReference>
<dbReference type="InterPro" id="IPR015793">
    <property type="entry name" value="Pyrv_Knase_brl"/>
</dbReference>
<dbReference type="Pfam" id="PF02887">
    <property type="entry name" value="PK_C"/>
    <property type="match status" value="1"/>
</dbReference>
<evidence type="ECO:0000256" key="16">
    <source>
        <dbReference type="ARBA" id="ARBA00023317"/>
    </source>
</evidence>
<dbReference type="Pfam" id="PF00391">
    <property type="entry name" value="PEP-utilizers"/>
    <property type="match status" value="1"/>
</dbReference>
<dbReference type="GO" id="GO:0016301">
    <property type="term" value="F:kinase activity"/>
    <property type="evidence" value="ECO:0007669"/>
    <property type="project" value="UniProtKB-KW"/>
</dbReference>
<evidence type="ECO:0000256" key="3">
    <source>
        <dbReference type="ARBA" id="ARBA00004997"/>
    </source>
</evidence>
<dbReference type="KEGG" id="pdf:CD630DERM_33940"/>
<dbReference type="Gene3D" id="2.40.33.10">
    <property type="entry name" value="PK beta-barrel domain-like"/>
    <property type="match status" value="1"/>
</dbReference>
<keyword evidence="11 18" id="KW-0418">Kinase</keyword>
<dbReference type="PATRIC" id="fig|1496.854.peg.4055"/>
<dbReference type="Gene3D" id="3.40.1380.20">
    <property type="entry name" value="Pyruvate kinase, C-terminal domain"/>
    <property type="match status" value="1"/>
</dbReference>
<evidence type="ECO:0000259" key="21">
    <source>
        <dbReference type="Pfam" id="PF02887"/>
    </source>
</evidence>
<dbReference type="EMBL" id="FUPS01000018">
    <property type="protein sequence ID" value="SJT17065.1"/>
    <property type="molecule type" value="Genomic_DNA"/>
</dbReference>
<evidence type="ECO:0000256" key="6">
    <source>
        <dbReference type="ARBA" id="ARBA00012142"/>
    </source>
</evidence>
<dbReference type="InterPro" id="IPR015795">
    <property type="entry name" value="Pyrv_Knase_C"/>
</dbReference>
<comment type="cofactor">
    <cofactor evidence="2">
        <name>K(+)</name>
        <dbReference type="ChEBI" id="CHEBI:29103"/>
    </cofactor>
</comment>
<evidence type="ECO:0000256" key="18">
    <source>
        <dbReference type="RuleBase" id="RU000504"/>
    </source>
</evidence>
<dbReference type="EMBL" id="LK932530">
    <property type="protein sequence ID" value="CDS89640.1"/>
    <property type="molecule type" value="Genomic_DNA"/>
</dbReference>
<comment type="pathway">
    <text evidence="3 18">Carbohydrate degradation; glycolysis; pyruvate from D-glyceraldehyde 3-phosphate: step 5/5.</text>
</comment>
<dbReference type="GO" id="GO:0004743">
    <property type="term" value="F:pyruvate kinase activity"/>
    <property type="evidence" value="ECO:0007669"/>
    <property type="project" value="UniProtKB-UniRule"/>
</dbReference>
<accession>A0A069AWX9</accession>
<sequence length="586" mass="63110">MLNNVKKTKIVCTLGPASQSEEVLTQLMQNGLNVCRFNFSHGSHEEHKERIDMAKKVREKLNKPVAILLDTKGPEIRTGNFEDPEVFLEEGQKFTITMKDIMGTKEMCTVSYKGLAEDVKSGDSILIDDGLVGLRVKEINGEDIVCVVENSGIVKNHKGVNVPGVKINLPAITPKDISDIEFGISQGIDYIAASFVRKASDVLAIREVLENNNATDIQIISKIENQEGVENLDEILKVSDGIMVARGDLGVEIPTEEMPIVQKMMIKKCNELAKPVVTATQMLDSMIRNPRPTRAEVTDVANAIYDGTDAIMLSGETAAGKYPVEAVKMMATIAKRTEETLDYDRLLKENGTNNVTVTDAISHATCTTAVDLNASAIITSTSSGYTARMVSKFRPKSPIIATTNNEKTMNKLALTWGVYPVKSSVAGNTDEVIEKAIEAARQADYIDNGELVVITAGVPVGVSGTTNLIKVHVISEEIVQGIGVGTQTVEGKVRIIKNGNACVDFNEGDILVSTATDAEMNNYIEKAGAVVTENGGMTSHTAIVGINLDIPVIVSAADITNLVKDGEVVTVDASRGVVYRGSTRVL</sequence>
<organism evidence="24">
    <name type="scientific">Clostridioides difficile</name>
    <name type="common">Peptoclostridium difficile</name>
    <dbReference type="NCBI Taxonomy" id="1496"/>
    <lineage>
        <taxon>Bacteria</taxon>
        <taxon>Bacillati</taxon>
        <taxon>Bacillota</taxon>
        <taxon>Clostridia</taxon>
        <taxon>Peptostreptococcales</taxon>
        <taxon>Peptostreptococcaceae</taxon>
        <taxon>Clostridioides</taxon>
    </lineage>
</organism>
<protein>
    <recommendedName>
        <fullName evidence="7 17">Pyruvate kinase</fullName>
        <ecNumber evidence="6 17">2.7.1.40</ecNumber>
    </recommendedName>
</protein>
<dbReference type="InterPro" id="IPR008279">
    <property type="entry name" value="PEP-util_enz_mobile_dom"/>
</dbReference>
<dbReference type="InterPro" id="IPR001697">
    <property type="entry name" value="Pyr_Knase"/>
</dbReference>
<dbReference type="GeneID" id="66355851"/>
<dbReference type="PRINTS" id="PR01050">
    <property type="entry name" value="PYRUVTKNASE"/>
</dbReference>
<feature type="domain" description="Pyruvate kinase barrel" evidence="19">
    <location>
        <begin position="6"/>
        <end position="327"/>
    </location>
</feature>
<dbReference type="InterPro" id="IPR015806">
    <property type="entry name" value="Pyrv_Knase_insert_dom_sf"/>
</dbReference>
<keyword evidence="14" id="KW-0630">Potassium</keyword>
<evidence type="ECO:0000256" key="14">
    <source>
        <dbReference type="ARBA" id="ARBA00022958"/>
    </source>
</evidence>
<dbReference type="GO" id="GO:0000287">
    <property type="term" value="F:magnesium ion binding"/>
    <property type="evidence" value="ECO:0007669"/>
    <property type="project" value="UniProtKB-UniRule"/>
</dbReference>
<evidence type="ECO:0000256" key="4">
    <source>
        <dbReference type="ARBA" id="ARBA00006237"/>
    </source>
</evidence>
<dbReference type="GO" id="GO:0030955">
    <property type="term" value="F:potassium ion binding"/>
    <property type="evidence" value="ECO:0007669"/>
    <property type="project" value="UniProtKB-UniRule"/>
</dbReference>
<dbReference type="EMBL" id="LK933271">
    <property type="protein sequence ID" value="CDT58073.1"/>
    <property type="molecule type" value="Genomic_DNA"/>
</dbReference>
<evidence type="ECO:0000256" key="9">
    <source>
        <dbReference type="ARBA" id="ARBA00022723"/>
    </source>
</evidence>
<evidence type="ECO:0000256" key="17">
    <source>
        <dbReference type="NCBIfam" id="TIGR01064"/>
    </source>
</evidence>
<evidence type="ECO:0000256" key="7">
    <source>
        <dbReference type="ARBA" id="ARBA00018587"/>
    </source>
</evidence>
<keyword evidence="12" id="KW-0067">ATP-binding</keyword>
<evidence type="ECO:0000259" key="19">
    <source>
        <dbReference type="Pfam" id="PF00224"/>
    </source>
</evidence>
<dbReference type="Pfam" id="PF00224">
    <property type="entry name" value="PK"/>
    <property type="match status" value="1"/>
</dbReference>
<dbReference type="InterPro" id="IPR011037">
    <property type="entry name" value="Pyrv_Knase-like_insert_dom_sf"/>
</dbReference>
<comment type="cofactor">
    <cofactor evidence="1">
        <name>Mg(2+)</name>
        <dbReference type="ChEBI" id="CHEBI:18420"/>
    </cofactor>
</comment>
<evidence type="ECO:0000256" key="13">
    <source>
        <dbReference type="ARBA" id="ARBA00022842"/>
    </source>
</evidence>
<evidence type="ECO:0000313" key="25">
    <source>
        <dbReference type="EMBL" id="HBH1542078.1"/>
    </source>
</evidence>
<dbReference type="PANTHER" id="PTHR11817">
    <property type="entry name" value="PYRUVATE KINASE"/>
    <property type="match status" value="1"/>
</dbReference>
<dbReference type="AlphaFoldDB" id="A0A069AWX9"/>